<accession>A0A2Z3I4N0</accession>
<dbReference type="Proteomes" id="UP000247763">
    <property type="component" value="Chromosome"/>
</dbReference>
<protein>
    <submittedName>
        <fullName evidence="1">Histidine phosphatase family protein</fullName>
    </submittedName>
</protein>
<reference evidence="2" key="1">
    <citation type="submission" date="2018-05" db="EMBL/GenBank/DDBJ databases">
        <title>Genome sequencing of Phenylobacterium sp. HYN0004.</title>
        <authorList>
            <person name="Yi H."/>
            <person name="Baek C."/>
        </authorList>
    </citation>
    <scope>NUCLEOTIDE SEQUENCE [LARGE SCALE GENOMIC DNA]</scope>
    <source>
        <strain evidence="2">HYN0004</strain>
    </source>
</reference>
<gene>
    <name evidence="1" type="ORF">HYN04_13305</name>
</gene>
<dbReference type="Gene3D" id="3.40.50.1240">
    <property type="entry name" value="Phosphoglycerate mutase-like"/>
    <property type="match status" value="1"/>
</dbReference>
<sequence>MELILVRHGRPARMETSSDPHLNEIGLEQARRAAAWLALEPIDATWSSTMLRAVQTAEAFAGLVGHEVQRHPGIVEFDRNSGVYIPTEELKKENFEAWQAMATGGHGVDMAEFQKMVVDGMEEIIAAHPGGKVAVFCHGGVINVWAAHVLGMEPRVFFEADYTSLNRFLAARSGQRAVVSLNERAHLLDDVRRPA</sequence>
<dbReference type="KEGG" id="phb:HYN04_13305"/>
<evidence type="ECO:0000313" key="2">
    <source>
        <dbReference type="Proteomes" id="UP000247763"/>
    </source>
</evidence>
<dbReference type="InterPro" id="IPR029033">
    <property type="entry name" value="His_PPase_superfam"/>
</dbReference>
<evidence type="ECO:0000313" key="1">
    <source>
        <dbReference type="EMBL" id="AWM78648.1"/>
    </source>
</evidence>
<dbReference type="SMART" id="SM00855">
    <property type="entry name" value="PGAM"/>
    <property type="match status" value="1"/>
</dbReference>
<dbReference type="RefSeq" id="WP_110451214.1">
    <property type="nucleotide sequence ID" value="NZ_CP029479.1"/>
</dbReference>
<dbReference type="OrthoDB" id="9783269at2"/>
<dbReference type="EMBL" id="CP029479">
    <property type="protein sequence ID" value="AWM78648.1"/>
    <property type="molecule type" value="Genomic_DNA"/>
</dbReference>
<dbReference type="InterPro" id="IPR013078">
    <property type="entry name" value="His_Pase_superF_clade-1"/>
</dbReference>
<keyword evidence="2" id="KW-1185">Reference proteome</keyword>
<name>A0A2Z3I4N0_9CAUL</name>
<dbReference type="AlphaFoldDB" id="A0A2Z3I4N0"/>
<dbReference type="SUPFAM" id="SSF53254">
    <property type="entry name" value="Phosphoglycerate mutase-like"/>
    <property type="match status" value="1"/>
</dbReference>
<dbReference type="GO" id="GO:0016791">
    <property type="term" value="F:phosphatase activity"/>
    <property type="evidence" value="ECO:0007669"/>
    <property type="project" value="TreeGrafter"/>
</dbReference>
<dbReference type="Pfam" id="PF00300">
    <property type="entry name" value="His_Phos_1"/>
    <property type="match status" value="1"/>
</dbReference>
<organism evidence="1 2">
    <name type="scientific">Phenylobacterium parvum</name>
    <dbReference type="NCBI Taxonomy" id="2201350"/>
    <lineage>
        <taxon>Bacteria</taxon>
        <taxon>Pseudomonadati</taxon>
        <taxon>Pseudomonadota</taxon>
        <taxon>Alphaproteobacteria</taxon>
        <taxon>Caulobacterales</taxon>
        <taxon>Caulobacteraceae</taxon>
        <taxon>Phenylobacterium</taxon>
    </lineage>
</organism>
<dbReference type="PANTHER" id="PTHR48100:SF1">
    <property type="entry name" value="HISTIDINE PHOSPHATASE FAMILY PROTEIN-RELATED"/>
    <property type="match status" value="1"/>
</dbReference>
<dbReference type="PANTHER" id="PTHR48100">
    <property type="entry name" value="BROAD-SPECIFICITY PHOSPHATASE YOR283W-RELATED"/>
    <property type="match status" value="1"/>
</dbReference>
<dbReference type="GO" id="GO:0005737">
    <property type="term" value="C:cytoplasm"/>
    <property type="evidence" value="ECO:0007669"/>
    <property type="project" value="TreeGrafter"/>
</dbReference>
<dbReference type="CDD" id="cd07067">
    <property type="entry name" value="HP_PGM_like"/>
    <property type="match status" value="1"/>
</dbReference>
<dbReference type="InterPro" id="IPR050275">
    <property type="entry name" value="PGM_Phosphatase"/>
</dbReference>
<proteinExistence type="predicted"/>